<dbReference type="PROSITE" id="PS51626">
    <property type="entry name" value="SAM_MT_TRM1"/>
    <property type="match status" value="1"/>
</dbReference>
<gene>
    <name evidence="11" type="ORF">MELLADRAFT_113527</name>
</gene>
<keyword evidence="2 9" id="KW-0489">Methyltransferase</keyword>
<feature type="region of interest" description="Disordered" evidence="10">
    <location>
        <begin position="72"/>
        <end position="110"/>
    </location>
</feature>
<dbReference type="KEGG" id="mlr:MELLADRAFT_113527"/>
<dbReference type="Gene3D" id="3.30.56.70">
    <property type="entry name" value="N2,N2-dimethylguanosine tRNA methyltransferase, C-terminal domain"/>
    <property type="match status" value="1"/>
</dbReference>
<evidence type="ECO:0000256" key="9">
    <source>
        <dbReference type="PROSITE-ProRule" id="PRU00958"/>
    </source>
</evidence>
<dbReference type="InterPro" id="IPR029063">
    <property type="entry name" value="SAM-dependent_MTases_sf"/>
</dbReference>
<dbReference type="HOGENOM" id="CLU_010862_4_0_1"/>
<evidence type="ECO:0000256" key="8">
    <source>
        <dbReference type="ARBA" id="ARBA00051897"/>
    </source>
</evidence>
<evidence type="ECO:0000256" key="1">
    <source>
        <dbReference type="ARBA" id="ARBA00022555"/>
    </source>
</evidence>
<evidence type="ECO:0000256" key="6">
    <source>
        <dbReference type="ARBA" id="ARBA00022884"/>
    </source>
</evidence>
<proteinExistence type="inferred from homology"/>
<accession>F4SA71</accession>
<evidence type="ECO:0000256" key="2">
    <source>
        <dbReference type="ARBA" id="ARBA00022603"/>
    </source>
</evidence>
<dbReference type="OrthoDB" id="6349953at2759"/>
<keyword evidence="3 9" id="KW-0808">Transferase</keyword>
<sequence>MSTTTPTPTPGFTSHQESTTTILIPTSANSTETPEVFINPVQEYNRDLSIAAIRAWSSIRDDEFIARRNAKLTRSKKPTRGKGKLESNSKRALIPDQSETNSSEIPIEEGSDLKKVRLDDSVSEKPKEVETTVANENQAKITADLVQSNSTLPLQEENGSTDPSVSVCANPSTPQLKAPKFTALEALSATGLRAIRYAKEIPSMKWIIANDLSASAVKFIDANIAHNGLGVDETDGKNLPRVRSNLGDACDVMYSHRQPSKQFDLVDLDPYGTAAPFMDAAVQCITDGGLLCVTCTDLAVLAGSAYPEKCFANYGGTSLRAEFSHEYALRQVIHALATSAARYGKYVKPLLSLSIDFYVRIFVRVYNSPVEVKKAMVQTALVYVCSNCSSHHLQPLGRCQPKPTRSGEGVNNSYGTSAGPPVPGPQCTECGGKFHVAGPLWSGALHDETFMNKVLEDAGRSDCGLNTATRIKGMVGIAKMELPNEHFFFTPAKLSGLFHCNSPSLTNVASALLNGGYQVSRSHCQPGSIKTDAPRSYIHDVMRKWIETNPVKMANIKEGSPAHVLLSKPITSTVSFDRHREVDIKMQTNVKVVRYQNNPLPNWGPKAKAKTN</sequence>
<comment type="similarity">
    <text evidence="9">Belongs to the class I-like SAM-binding methyltransferase superfamily. Trm1 family.</text>
</comment>
<name>F4SA71_MELLP</name>
<keyword evidence="5 9" id="KW-0819">tRNA processing</keyword>
<dbReference type="InParanoid" id="F4SA71"/>
<dbReference type="VEuPathDB" id="FungiDB:MELLADRAFT_113527"/>
<evidence type="ECO:0000256" key="10">
    <source>
        <dbReference type="SAM" id="MobiDB-lite"/>
    </source>
</evidence>
<dbReference type="EC" id="2.1.1.216" evidence="7 9"/>
<dbReference type="EMBL" id="GL883176">
    <property type="protein sequence ID" value="EGF98457.1"/>
    <property type="molecule type" value="Genomic_DNA"/>
</dbReference>
<dbReference type="GeneID" id="18925014"/>
<dbReference type="FunCoup" id="F4SA71">
    <property type="interactions" value="848"/>
</dbReference>
<organism evidence="12">
    <name type="scientific">Melampsora larici-populina (strain 98AG31 / pathotype 3-4-7)</name>
    <name type="common">Poplar leaf rust fungus</name>
    <dbReference type="NCBI Taxonomy" id="747676"/>
    <lineage>
        <taxon>Eukaryota</taxon>
        <taxon>Fungi</taxon>
        <taxon>Dikarya</taxon>
        <taxon>Basidiomycota</taxon>
        <taxon>Pucciniomycotina</taxon>
        <taxon>Pucciniomycetes</taxon>
        <taxon>Pucciniales</taxon>
        <taxon>Melampsoraceae</taxon>
        <taxon>Melampsora</taxon>
    </lineage>
</organism>
<dbReference type="GO" id="GO:0005634">
    <property type="term" value="C:nucleus"/>
    <property type="evidence" value="ECO:0007669"/>
    <property type="project" value="TreeGrafter"/>
</dbReference>
<evidence type="ECO:0000313" key="11">
    <source>
        <dbReference type="EMBL" id="EGF98457.1"/>
    </source>
</evidence>
<dbReference type="RefSeq" id="XP_007418328.1">
    <property type="nucleotide sequence ID" value="XM_007418266.1"/>
</dbReference>
<dbReference type="InterPro" id="IPR002905">
    <property type="entry name" value="Trm1"/>
</dbReference>
<protein>
    <recommendedName>
        <fullName evidence="7 9">tRNA (guanine(26)-N(2))-dimethyltransferase</fullName>
        <ecNumber evidence="7 9">2.1.1.216</ecNumber>
    </recommendedName>
</protein>
<dbReference type="Proteomes" id="UP000001072">
    <property type="component" value="Unassembled WGS sequence"/>
</dbReference>
<comment type="catalytic activity">
    <reaction evidence="8 9">
        <text>guanosine(26) in tRNA + 2 S-adenosyl-L-methionine = N(2)-dimethylguanosine(26) in tRNA + 2 S-adenosyl-L-homocysteine + 2 H(+)</text>
        <dbReference type="Rhea" id="RHEA:43140"/>
        <dbReference type="Rhea" id="RHEA-COMP:10359"/>
        <dbReference type="Rhea" id="RHEA-COMP:10360"/>
        <dbReference type="ChEBI" id="CHEBI:15378"/>
        <dbReference type="ChEBI" id="CHEBI:57856"/>
        <dbReference type="ChEBI" id="CHEBI:59789"/>
        <dbReference type="ChEBI" id="CHEBI:74269"/>
        <dbReference type="ChEBI" id="CHEBI:74513"/>
        <dbReference type="EC" id="2.1.1.216"/>
    </reaction>
</comment>
<dbReference type="GO" id="GO:0160104">
    <property type="term" value="F:tRNA (guanine(26)-N2)-dimethyltransferase activity"/>
    <property type="evidence" value="ECO:0007669"/>
    <property type="project" value="UniProtKB-UniRule"/>
</dbReference>
<keyword evidence="12" id="KW-1185">Reference proteome</keyword>
<dbReference type="Pfam" id="PF02005">
    <property type="entry name" value="TRM"/>
    <property type="match status" value="1"/>
</dbReference>
<keyword evidence="1 9" id="KW-0820">tRNA-binding</keyword>
<feature type="region of interest" description="Disordered" evidence="10">
    <location>
        <begin position="1"/>
        <end position="31"/>
    </location>
</feature>
<keyword evidence="6 9" id="KW-0694">RNA-binding</keyword>
<dbReference type="PANTHER" id="PTHR10631">
    <property type="entry name" value="N 2 ,N 2 -DIMETHYLGUANOSINE TRNA METHYLTRANSFERASE"/>
    <property type="match status" value="1"/>
</dbReference>
<dbReference type="GO" id="GO:0002940">
    <property type="term" value="P:tRNA N2-guanine methylation"/>
    <property type="evidence" value="ECO:0007669"/>
    <property type="project" value="TreeGrafter"/>
</dbReference>
<dbReference type="GO" id="GO:0000049">
    <property type="term" value="F:tRNA binding"/>
    <property type="evidence" value="ECO:0007669"/>
    <property type="project" value="UniProtKB-UniRule"/>
</dbReference>
<dbReference type="FunFam" id="3.40.50.150:FF:000450">
    <property type="entry name" value="N2,N2-dimethylguanosine tRNA methyltransferase, putative"/>
    <property type="match status" value="1"/>
</dbReference>
<dbReference type="FunFam" id="3.30.56.70:FF:000001">
    <property type="entry name" value="tRNA (guanine(26)-N(2))-dimethyltransferase"/>
    <property type="match status" value="1"/>
</dbReference>
<dbReference type="SUPFAM" id="SSF53335">
    <property type="entry name" value="S-adenosyl-L-methionine-dependent methyltransferases"/>
    <property type="match status" value="1"/>
</dbReference>
<evidence type="ECO:0000313" key="12">
    <source>
        <dbReference type="Proteomes" id="UP000001072"/>
    </source>
</evidence>
<evidence type="ECO:0000256" key="5">
    <source>
        <dbReference type="ARBA" id="ARBA00022694"/>
    </source>
</evidence>
<dbReference type="STRING" id="747676.F4SA71"/>
<evidence type="ECO:0000256" key="7">
    <source>
        <dbReference type="ARBA" id="ARBA00039099"/>
    </source>
</evidence>
<evidence type="ECO:0000256" key="4">
    <source>
        <dbReference type="ARBA" id="ARBA00022691"/>
    </source>
</evidence>
<keyword evidence="4 9" id="KW-0949">S-adenosyl-L-methionine</keyword>
<dbReference type="Gene3D" id="3.40.50.150">
    <property type="entry name" value="Vaccinia Virus protein VP39"/>
    <property type="match status" value="1"/>
</dbReference>
<dbReference type="PANTHER" id="PTHR10631:SF3">
    <property type="entry name" value="TRNA (GUANINE(26)-N(2))-DIMETHYLTRANSFERASE"/>
    <property type="match status" value="1"/>
</dbReference>
<dbReference type="AlphaFoldDB" id="F4SA71"/>
<evidence type="ECO:0000256" key="3">
    <source>
        <dbReference type="ARBA" id="ARBA00022679"/>
    </source>
</evidence>
<reference evidence="12" key="1">
    <citation type="journal article" date="2011" name="Proc. Natl. Acad. Sci. U.S.A.">
        <title>Obligate biotrophy features unraveled by the genomic analysis of rust fungi.</title>
        <authorList>
            <person name="Duplessis S."/>
            <person name="Cuomo C.A."/>
            <person name="Lin Y.-C."/>
            <person name="Aerts A."/>
            <person name="Tisserant E."/>
            <person name="Veneault-Fourrey C."/>
            <person name="Joly D.L."/>
            <person name="Hacquard S."/>
            <person name="Amselem J."/>
            <person name="Cantarel B.L."/>
            <person name="Chiu R."/>
            <person name="Coutinho P.M."/>
            <person name="Feau N."/>
            <person name="Field M."/>
            <person name="Frey P."/>
            <person name="Gelhaye E."/>
            <person name="Goldberg J."/>
            <person name="Grabherr M.G."/>
            <person name="Kodira C.D."/>
            <person name="Kohler A."/>
            <person name="Kuees U."/>
            <person name="Lindquist E.A."/>
            <person name="Lucas S.M."/>
            <person name="Mago R."/>
            <person name="Mauceli E."/>
            <person name="Morin E."/>
            <person name="Murat C."/>
            <person name="Pangilinan J.L."/>
            <person name="Park R."/>
            <person name="Pearson M."/>
            <person name="Quesneville H."/>
            <person name="Rouhier N."/>
            <person name="Sakthikumar S."/>
            <person name="Salamov A.A."/>
            <person name="Schmutz J."/>
            <person name="Selles B."/>
            <person name="Shapiro H."/>
            <person name="Tanguay P."/>
            <person name="Tuskan G.A."/>
            <person name="Henrissat B."/>
            <person name="Van de Peer Y."/>
            <person name="Rouze P."/>
            <person name="Ellis J.G."/>
            <person name="Dodds P.N."/>
            <person name="Schein J.E."/>
            <person name="Zhong S."/>
            <person name="Hamelin R.C."/>
            <person name="Grigoriev I.V."/>
            <person name="Szabo L.J."/>
            <person name="Martin F."/>
        </authorList>
    </citation>
    <scope>NUCLEOTIDE SEQUENCE [LARGE SCALE GENOMIC DNA]</scope>
    <source>
        <strain evidence="12">98AG31 / pathotype 3-4-7</strain>
    </source>
</reference>
<feature type="compositionally biased region" description="Basic residues" evidence="10">
    <location>
        <begin position="72"/>
        <end position="82"/>
    </location>
</feature>
<dbReference type="eggNOG" id="KOG1253">
    <property type="taxonomic scope" value="Eukaryota"/>
</dbReference>
<dbReference type="NCBIfam" id="TIGR00308">
    <property type="entry name" value="TRM1"/>
    <property type="match status" value="1"/>
</dbReference>
<feature type="compositionally biased region" description="Polar residues" evidence="10">
    <location>
        <begin position="11"/>
        <end position="31"/>
    </location>
</feature>
<dbReference type="InterPro" id="IPR042296">
    <property type="entry name" value="tRNA_met_Trm1_C"/>
</dbReference>